<keyword evidence="2" id="KW-1185">Reference proteome</keyword>
<evidence type="ECO:0000313" key="1">
    <source>
        <dbReference type="EMBL" id="QKQ25338.1"/>
    </source>
</evidence>
<proteinExistence type="predicted"/>
<reference evidence="1 2" key="1">
    <citation type="submission" date="2020-05" db="EMBL/GenBank/DDBJ databases">
        <title>Horizontal transmission and recombination maintain forever young bacterial symbiont genomes.</title>
        <authorList>
            <person name="Russell S.L."/>
            <person name="Pepper-Tunick E."/>
            <person name="Svedberg J."/>
            <person name="Byrne A."/>
            <person name="Ruelas Castillo J."/>
            <person name="Vollmers C."/>
            <person name="Beinart R.A."/>
            <person name="Corbett-Detig R."/>
        </authorList>
    </citation>
    <scope>NUCLEOTIDE SEQUENCE [LARGE SCALE GENOMIC DNA]</scope>
    <source>
        <strain evidence="1">Santa_Monica_outfall</strain>
    </source>
</reference>
<dbReference type="KEGG" id="rev:HUE57_02820"/>
<sequence>MSLKRLESEDSLEYRSEYGYAKFNGNLAISHQIIREVLTREVITSEGIRVVKVKKPDYLGNSKWALRYQGHSIEAKIRNTDWLAMFQRKDIMVQPGIH</sequence>
<protein>
    <submittedName>
        <fullName evidence="1">Uncharacterized protein</fullName>
    </submittedName>
</protein>
<dbReference type="AlphaFoldDB" id="A0A6N0HSG0"/>
<dbReference type="Proteomes" id="UP000509658">
    <property type="component" value="Chromosome"/>
</dbReference>
<organism evidence="1 2">
    <name type="scientific">Candidatus Reidiella endopervernicosa</name>
    <dbReference type="NCBI Taxonomy" id="2738883"/>
    <lineage>
        <taxon>Bacteria</taxon>
        <taxon>Pseudomonadati</taxon>
        <taxon>Pseudomonadota</taxon>
        <taxon>Gammaproteobacteria</taxon>
        <taxon>Candidatus Reidiella</taxon>
    </lineage>
</organism>
<name>A0A6N0HSG0_9GAMM</name>
<dbReference type="EMBL" id="CP054491">
    <property type="protein sequence ID" value="QKQ25338.1"/>
    <property type="molecule type" value="Genomic_DNA"/>
</dbReference>
<gene>
    <name evidence="1" type="ORF">HUE57_02820</name>
</gene>
<evidence type="ECO:0000313" key="2">
    <source>
        <dbReference type="Proteomes" id="UP000509658"/>
    </source>
</evidence>
<accession>A0A6N0HSG0</accession>